<dbReference type="SMART" id="SM01043">
    <property type="entry name" value="BTAD"/>
    <property type="match status" value="1"/>
</dbReference>
<dbReference type="InterPro" id="IPR001867">
    <property type="entry name" value="OmpR/PhoB-type_DNA-bd"/>
</dbReference>
<dbReference type="GO" id="GO:0000160">
    <property type="term" value="P:phosphorelay signal transduction system"/>
    <property type="evidence" value="ECO:0007669"/>
    <property type="project" value="InterPro"/>
</dbReference>
<dbReference type="AlphaFoldDB" id="A0A7W3ZFK7"/>
<dbReference type="Gene3D" id="3.40.50.300">
    <property type="entry name" value="P-loop containing nucleotide triphosphate hydrolases"/>
    <property type="match status" value="1"/>
</dbReference>
<keyword evidence="8" id="KW-1185">Reference proteome</keyword>
<evidence type="ECO:0000256" key="1">
    <source>
        <dbReference type="ARBA" id="ARBA00005820"/>
    </source>
</evidence>
<evidence type="ECO:0000256" key="3">
    <source>
        <dbReference type="SAM" id="MobiDB-lite"/>
    </source>
</evidence>
<feature type="compositionally biased region" description="Polar residues" evidence="3">
    <location>
        <begin position="256"/>
        <end position="268"/>
    </location>
</feature>
<dbReference type="SMART" id="SM00028">
    <property type="entry name" value="TPR"/>
    <property type="match status" value="4"/>
</dbReference>
<comment type="similarity">
    <text evidence="1">Belongs to the AfsR/DnrI/RedD regulatory family.</text>
</comment>
<evidence type="ECO:0000259" key="6">
    <source>
        <dbReference type="SMART" id="SM01043"/>
    </source>
</evidence>
<dbReference type="Gene3D" id="1.10.10.10">
    <property type="entry name" value="Winged helix-like DNA-binding domain superfamily/Winged helix DNA-binding domain"/>
    <property type="match status" value="1"/>
</dbReference>
<dbReference type="Proteomes" id="UP000526734">
    <property type="component" value="Unassembled WGS sequence"/>
</dbReference>
<dbReference type="PANTHER" id="PTHR47691:SF3">
    <property type="entry name" value="HTH-TYPE TRANSCRIPTIONAL REGULATOR RV0890C-RELATED"/>
    <property type="match status" value="1"/>
</dbReference>
<dbReference type="SMART" id="SM00382">
    <property type="entry name" value="AAA"/>
    <property type="match status" value="1"/>
</dbReference>
<dbReference type="GO" id="GO:0003677">
    <property type="term" value="F:DNA binding"/>
    <property type="evidence" value="ECO:0007669"/>
    <property type="project" value="UniProtKB-KW"/>
</dbReference>
<dbReference type="Pfam" id="PF03704">
    <property type="entry name" value="BTAD"/>
    <property type="match status" value="1"/>
</dbReference>
<dbReference type="InterPro" id="IPR041664">
    <property type="entry name" value="AAA_16"/>
</dbReference>
<dbReference type="Pfam" id="PF13424">
    <property type="entry name" value="TPR_12"/>
    <property type="match status" value="1"/>
</dbReference>
<gene>
    <name evidence="7" type="ORF">H4281_41125</name>
</gene>
<dbReference type="Pfam" id="PF13191">
    <property type="entry name" value="AAA_16"/>
    <property type="match status" value="1"/>
</dbReference>
<proteinExistence type="inferred from homology"/>
<evidence type="ECO:0000313" key="7">
    <source>
        <dbReference type="EMBL" id="MBB1159585.1"/>
    </source>
</evidence>
<evidence type="ECO:0000256" key="2">
    <source>
        <dbReference type="ARBA" id="ARBA00023125"/>
    </source>
</evidence>
<dbReference type="EMBL" id="JACGZW010000020">
    <property type="protein sequence ID" value="MBB1159585.1"/>
    <property type="molecule type" value="Genomic_DNA"/>
</dbReference>
<protein>
    <submittedName>
        <fullName evidence="7">Winged helix-turn-helix domain-containing protein</fullName>
    </submittedName>
</protein>
<feature type="domain" description="Bacterial transcriptional activator" evidence="6">
    <location>
        <begin position="104"/>
        <end position="242"/>
    </location>
</feature>
<dbReference type="PRINTS" id="PR00364">
    <property type="entry name" value="DISEASERSIST"/>
</dbReference>
<dbReference type="InterPro" id="IPR005158">
    <property type="entry name" value="BTAD"/>
</dbReference>
<dbReference type="SUPFAM" id="SSF46894">
    <property type="entry name" value="C-terminal effector domain of the bipartite response regulators"/>
    <property type="match status" value="1"/>
</dbReference>
<evidence type="ECO:0000259" key="5">
    <source>
        <dbReference type="SMART" id="SM00862"/>
    </source>
</evidence>
<evidence type="ECO:0000259" key="4">
    <source>
        <dbReference type="SMART" id="SM00382"/>
    </source>
</evidence>
<feature type="domain" description="AAA+ ATPase" evidence="4">
    <location>
        <begin position="303"/>
        <end position="441"/>
    </location>
</feature>
<dbReference type="SMART" id="SM00862">
    <property type="entry name" value="Trans_reg_C"/>
    <property type="match status" value="1"/>
</dbReference>
<dbReference type="InterPro" id="IPR011990">
    <property type="entry name" value="TPR-like_helical_dom_sf"/>
</dbReference>
<dbReference type="InterPro" id="IPR003593">
    <property type="entry name" value="AAA+_ATPase"/>
</dbReference>
<dbReference type="InterPro" id="IPR016032">
    <property type="entry name" value="Sig_transdc_resp-reg_C-effctor"/>
</dbReference>
<name>A0A7W3ZFK7_9PSEU</name>
<sequence length="997" mass="109516">MNRPVVMGFLGQTALRMHGRMSVHWERPQARAVLAVLLAHAGQRIPASTLTERAWPEERRPRNPASTLHTYTTRIRAALQAAGIAARLETVDGGYQLHADKNLIDYYRLRETISDSHRHARQNDHEKVCACIEQAIALWNDLPLADVHSPWADNWRRAVLADEWLPANDLLVDSYLELGQFDMALRRLNDLHREHGFTLSGTQRRLTLMTRLGRRDDAYLHYVSTRQRLLREGDDESADALKRHYDTLAAPAPRSTAHSAGTPPSSHSRVPRQLPRDVPNLIGRDALIGRLDAITGTTAADPSPAAVLLTGPPGIGKTTVAVRWAHRSAQRFPCGTLFTDLRGFAPGIPQTPAEVVDRFLAALDPSADQRFSTGNRTEQLRALLAERPALVILDNAANSDQIEPLLNLFASCVVLITSRNSLRKASTRYHFATLALHPLPLPAATALLSARIGDRAKYEPGPVRDLARRCGGLPLALALIAEHAASRTGVPLRGLATQLRDHDELLFLEHEADTPPAGLAAAFACSYEALSPSAQRTFRALGLHPGTDIGVHAAAACTGEPVAATRRNLDALHSAHLLEQREEIDRFHLHDLVHAYAAHLCAGQDHRAARHRIASFYLHSAARAHELVFPHRPGPPLPPVAPGCEPLTYATADEAEQWCLREAETLASVLRYATQHGLDDHAWPLPHTTLFVWDRHGRYPAIRAGLEIAAAAAARCGEREAEAGTLNDLGHTLMLMGEHDHVYRALDIISESDNPAFRVVVQLNVARLEHETQRLSTALDLLVRCDRLASELDDPGLEAGIAHQLGETLRAMHDRVAAQGHFERALRLREQVGDLPGQIAAHVELADLACLRDDHPAAQQHADQARTLLARSHDADARLRVLLLIARLRHEQENPDEAIQHAREAIALAYKTHNPVKHALALEILGKIYHAEGESGKACDAWTIAAGLLEGKEEHAATVRISRHLADINGAHTFVPAARDADALAADPAARINFTRK</sequence>
<dbReference type="SUPFAM" id="SSF52540">
    <property type="entry name" value="P-loop containing nucleoside triphosphate hydrolases"/>
    <property type="match status" value="1"/>
</dbReference>
<feature type="domain" description="OmpR/PhoB-type" evidence="5">
    <location>
        <begin position="22"/>
        <end position="97"/>
    </location>
</feature>
<comment type="caution">
    <text evidence="7">The sequence shown here is derived from an EMBL/GenBank/DDBJ whole genome shotgun (WGS) entry which is preliminary data.</text>
</comment>
<dbReference type="InterPro" id="IPR027417">
    <property type="entry name" value="P-loop_NTPase"/>
</dbReference>
<dbReference type="InterPro" id="IPR019734">
    <property type="entry name" value="TPR_rpt"/>
</dbReference>
<evidence type="ECO:0000313" key="8">
    <source>
        <dbReference type="Proteomes" id="UP000526734"/>
    </source>
</evidence>
<feature type="region of interest" description="Disordered" evidence="3">
    <location>
        <begin position="249"/>
        <end position="277"/>
    </location>
</feature>
<dbReference type="PANTHER" id="PTHR47691">
    <property type="entry name" value="REGULATOR-RELATED"/>
    <property type="match status" value="1"/>
</dbReference>
<organism evidence="7 8">
    <name type="scientific">Amycolatopsis dendrobii</name>
    <dbReference type="NCBI Taxonomy" id="2760662"/>
    <lineage>
        <taxon>Bacteria</taxon>
        <taxon>Bacillati</taxon>
        <taxon>Actinomycetota</taxon>
        <taxon>Actinomycetes</taxon>
        <taxon>Pseudonocardiales</taxon>
        <taxon>Pseudonocardiaceae</taxon>
        <taxon>Amycolatopsis</taxon>
    </lineage>
</organism>
<dbReference type="GO" id="GO:0006355">
    <property type="term" value="P:regulation of DNA-templated transcription"/>
    <property type="evidence" value="ECO:0007669"/>
    <property type="project" value="InterPro"/>
</dbReference>
<keyword evidence="2" id="KW-0238">DNA-binding</keyword>
<dbReference type="Gene3D" id="1.25.40.10">
    <property type="entry name" value="Tetratricopeptide repeat domain"/>
    <property type="match status" value="2"/>
</dbReference>
<accession>A0A7W3ZFK7</accession>
<dbReference type="SUPFAM" id="SSF48452">
    <property type="entry name" value="TPR-like"/>
    <property type="match status" value="3"/>
</dbReference>
<dbReference type="InterPro" id="IPR036388">
    <property type="entry name" value="WH-like_DNA-bd_sf"/>
</dbReference>
<reference evidence="7 8" key="1">
    <citation type="submission" date="2020-08" db="EMBL/GenBank/DDBJ databases">
        <title>Amycolatopsis sp. nov. DR6-1 isolated from Dendrobium heterocarpum.</title>
        <authorList>
            <person name="Tedsree N."/>
            <person name="Kuncharoen N."/>
            <person name="Likhitwitayawuid K."/>
            <person name="Tanasupawat S."/>
        </authorList>
    </citation>
    <scope>NUCLEOTIDE SEQUENCE [LARGE SCALE GENOMIC DNA]</scope>
    <source>
        <strain evidence="7 8">DR6-1</strain>
    </source>
</reference>